<sequence>MKTISRSHAVQKKMNNILAQRHISQASYQKAYTYYVEMNKLREDEGLPVLTMPNLEKRVQSV</sequence>
<dbReference type="Proteomes" id="UP000190848">
    <property type="component" value="Chromosome"/>
</dbReference>
<gene>
    <name evidence="1" type="ORF">BBD32_02675</name>
</gene>
<evidence type="ECO:0000313" key="1">
    <source>
        <dbReference type="EMBL" id="AQX00444.1"/>
    </source>
</evidence>
<dbReference type="AlphaFoldDB" id="A0AAU8UQQ7"/>
<dbReference type="EMBL" id="CP016374">
    <property type="protein sequence ID" value="AQX00444.1"/>
    <property type="molecule type" value="Genomic_DNA"/>
</dbReference>
<organism evidence="1 2">
    <name type="scientific">Elizabethkingia anophelis</name>
    <dbReference type="NCBI Taxonomy" id="1117645"/>
    <lineage>
        <taxon>Bacteria</taxon>
        <taxon>Pseudomonadati</taxon>
        <taxon>Bacteroidota</taxon>
        <taxon>Flavobacteriia</taxon>
        <taxon>Flavobacteriales</taxon>
        <taxon>Weeksellaceae</taxon>
        <taxon>Elizabethkingia</taxon>
    </lineage>
</organism>
<protein>
    <submittedName>
        <fullName evidence="1">Uncharacterized protein</fullName>
    </submittedName>
</protein>
<name>A0AAU8UQQ7_9FLAO</name>
<accession>A0AAU8UQQ7</accession>
<proteinExistence type="predicted"/>
<reference evidence="1 2" key="1">
    <citation type="submission" date="2016-07" db="EMBL/GenBank/DDBJ databases">
        <title>Revisiting the taxonomy of the Elizabethkingia Genus using Whole-Genome Sequencing, Optical Mapping, and MALDI-TOF, along with proposal of three novel Elizabethkingia species: Elizabethkingia bruuniana sp. nov., Elizabethkingia ursingii sp. nov., and Elizabethkingia occulta sp. nov.</title>
        <authorList>
            <person name="Nicholson A.C."/>
        </authorList>
    </citation>
    <scope>NUCLEOTIDE SEQUENCE [LARGE SCALE GENOMIC DNA]</scope>
    <source>
        <strain evidence="1 2">F3201</strain>
    </source>
</reference>
<evidence type="ECO:0000313" key="2">
    <source>
        <dbReference type="Proteomes" id="UP000190848"/>
    </source>
</evidence>